<dbReference type="GO" id="GO:0061630">
    <property type="term" value="F:ubiquitin protein ligase activity"/>
    <property type="evidence" value="ECO:0000318"/>
    <property type="project" value="GO_Central"/>
</dbReference>
<feature type="compositionally biased region" description="Basic and acidic residues" evidence="5">
    <location>
        <begin position="180"/>
        <end position="189"/>
    </location>
</feature>
<dbReference type="AlphaFoldDB" id="A0A2A6B9Y3"/>
<dbReference type="Gene3D" id="2.60.120.920">
    <property type="match status" value="1"/>
</dbReference>
<dbReference type="Pfam" id="PF07177">
    <property type="entry name" value="Neuralized"/>
    <property type="match status" value="1"/>
</dbReference>
<organism evidence="6 7">
    <name type="scientific">Pristionchus pacificus</name>
    <name type="common">Parasitic nematode worm</name>
    <dbReference type="NCBI Taxonomy" id="54126"/>
    <lineage>
        <taxon>Eukaryota</taxon>
        <taxon>Metazoa</taxon>
        <taxon>Ecdysozoa</taxon>
        <taxon>Nematoda</taxon>
        <taxon>Chromadorea</taxon>
        <taxon>Rhabditida</taxon>
        <taxon>Rhabditina</taxon>
        <taxon>Diplogasteromorpha</taxon>
        <taxon>Diplogasteroidea</taxon>
        <taxon>Neodiplogasteridae</taxon>
        <taxon>Pristionchus</taxon>
    </lineage>
</organism>
<keyword evidence="1" id="KW-0479">Metal-binding</keyword>
<feature type="compositionally biased region" description="Low complexity" evidence="5">
    <location>
        <begin position="344"/>
        <end position="356"/>
    </location>
</feature>
<accession>A0A2A6B9Y3</accession>
<feature type="region of interest" description="Disordered" evidence="5">
    <location>
        <begin position="394"/>
        <end position="532"/>
    </location>
</feature>
<dbReference type="PROSITE" id="PS51065">
    <property type="entry name" value="NHR"/>
    <property type="match status" value="1"/>
</dbReference>
<keyword evidence="2" id="KW-0677">Repeat</keyword>
<reference evidence="6" key="2">
    <citation type="submission" date="2022-06" db="UniProtKB">
        <authorList>
            <consortium name="EnsemblMetazoa"/>
        </authorList>
    </citation>
    <scope>IDENTIFICATION</scope>
    <source>
        <strain evidence="6">PS312</strain>
    </source>
</reference>
<evidence type="ECO:0000256" key="3">
    <source>
        <dbReference type="ARBA" id="ARBA00022771"/>
    </source>
</evidence>
<name>A0A2A6B9Y3_PRIPA</name>
<dbReference type="SMART" id="SM00588">
    <property type="entry name" value="NEUZ"/>
    <property type="match status" value="1"/>
</dbReference>
<feature type="compositionally biased region" description="Pro residues" evidence="5">
    <location>
        <begin position="243"/>
        <end position="253"/>
    </location>
</feature>
<dbReference type="InterPro" id="IPR001841">
    <property type="entry name" value="Znf_RING"/>
</dbReference>
<dbReference type="PANTHER" id="PTHR12429">
    <property type="entry name" value="NEURALIZED"/>
    <property type="match status" value="1"/>
</dbReference>
<feature type="compositionally biased region" description="Basic and acidic residues" evidence="5">
    <location>
        <begin position="225"/>
        <end position="242"/>
    </location>
</feature>
<evidence type="ECO:0000313" key="7">
    <source>
        <dbReference type="Proteomes" id="UP000005239"/>
    </source>
</evidence>
<dbReference type="CDD" id="cd16647">
    <property type="entry name" value="mRING-HC-C3HC5_NEU1"/>
    <property type="match status" value="1"/>
</dbReference>
<dbReference type="EnsemblMetazoa" id="PPA08360.1">
    <property type="protein sequence ID" value="PPA08360.1"/>
    <property type="gene ID" value="WBGene00097914"/>
</dbReference>
<reference evidence="7" key="1">
    <citation type="journal article" date="2008" name="Nat. Genet.">
        <title>The Pristionchus pacificus genome provides a unique perspective on nematode lifestyle and parasitism.</title>
        <authorList>
            <person name="Dieterich C."/>
            <person name="Clifton S.W."/>
            <person name="Schuster L.N."/>
            <person name="Chinwalla A."/>
            <person name="Delehaunty K."/>
            <person name="Dinkelacker I."/>
            <person name="Fulton L."/>
            <person name="Fulton R."/>
            <person name="Godfrey J."/>
            <person name="Minx P."/>
            <person name="Mitreva M."/>
            <person name="Roeseler W."/>
            <person name="Tian H."/>
            <person name="Witte H."/>
            <person name="Yang S.P."/>
            <person name="Wilson R.K."/>
            <person name="Sommer R.J."/>
        </authorList>
    </citation>
    <scope>NUCLEOTIDE SEQUENCE [LARGE SCALE GENOMIC DNA]</scope>
    <source>
        <strain evidence="7">PS312</strain>
    </source>
</reference>
<dbReference type="OrthoDB" id="6078042at2759"/>
<dbReference type="InterPro" id="IPR006573">
    <property type="entry name" value="NHR_dom"/>
</dbReference>
<proteinExistence type="predicted"/>
<dbReference type="Gene3D" id="3.30.40.10">
    <property type="entry name" value="Zinc/RING finger domain, C3HC4 (zinc finger)"/>
    <property type="match status" value="1"/>
</dbReference>
<dbReference type="InterPro" id="IPR037962">
    <property type="entry name" value="Neuralized"/>
</dbReference>
<feature type="region of interest" description="Disordered" evidence="5">
    <location>
        <begin position="333"/>
        <end position="362"/>
    </location>
</feature>
<accession>A0A8R1U6L0</accession>
<dbReference type="InterPro" id="IPR013083">
    <property type="entry name" value="Znf_RING/FYVE/PHD"/>
</dbReference>
<feature type="region of interest" description="Disordered" evidence="5">
    <location>
        <begin position="289"/>
        <end position="321"/>
    </location>
</feature>
<dbReference type="PROSITE" id="PS50089">
    <property type="entry name" value="ZF_RING_2"/>
    <property type="match status" value="1"/>
</dbReference>
<feature type="compositionally biased region" description="Low complexity" evidence="5">
    <location>
        <begin position="402"/>
        <end position="415"/>
    </location>
</feature>
<feature type="compositionally biased region" description="Polar residues" evidence="5">
    <location>
        <begin position="461"/>
        <end position="470"/>
    </location>
</feature>
<evidence type="ECO:0000256" key="1">
    <source>
        <dbReference type="ARBA" id="ARBA00022723"/>
    </source>
</evidence>
<feature type="compositionally biased region" description="Polar residues" evidence="5">
    <location>
        <begin position="504"/>
        <end position="513"/>
    </location>
</feature>
<feature type="compositionally biased region" description="Polar residues" evidence="5">
    <location>
        <begin position="417"/>
        <end position="435"/>
    </location>
</feature>
<feature type="compositionally biased region" description="Low complexity" evidence="5">
    <location>
        <begin position="445"/>
        <end position="460"/>
    </location>
</feature>
<dbReference type="SUPFAM" id="SSF57850">
    <property type="entry name" value="RING/U-box"/>
    <property type="match status" value="1"/>
</dbReference>
<dbReference type="Pfam" id="PF13920">
    <property type="entry name" value="zf-C3HC4_3"/>
    <property type="match status" value="1"/>
</dbReference>
<feature type="region of interest" description="Disordered" evidence="5">
    <location>
        <begin position="180"/>
        <end position="265"/>
    </location>
</feature>
<gene>
    <name evidence="6" type="primary">WBGene00097914</name>
</gene>
<sequence>MSRNGFARGSGLESRPPLKFHSIHGQHIKREEGGSRVVRKGSFCNGIAFSNRPIAIDERVGIRQTTVTTKWSGVLRFGLTTVDPALHRSLELPKYACPTLSELPGYWIRALPDRYAKQGALVHFSVSRAGDLMYGIDGAAKGIFIGGIDIARPLWVIVDVYGTATAVAFESLMNTPREESIESQFESRVRVNSPSPPLSLPTRQQPPSRRGGLSIFGFSLLGGGGHERRAAPATAGRDRRDTQPPPPRVPAPETPVSRPRLLITSPPRQDRASAIFDWGISRNVDVVDGGRSNDVRPPVRTTSLVRPTPPHTTTMTSSRRDEGRQLMVPHPLLTSSAGRPPMETPSTTRVPPSSSTLRADEPDDIYRRIGQFSETTMRLARVWMESAVSPRRVVPTPMEIQSPSSSTARRSPPTAVSFPSSSTSVRRGGATTATPSDRYLRLQMTSSASRSQRAAAATAQNRTPPSTSSVRGPRVAVTAQVPSSSSLRRSDEAARRRSPLVAMSVQNKTSSATRDAVQKLSPLSSSARPRKDDDYASDCSICMEAGVNAVVYTCGHMCMCYECALKIKVQTGICPLCREPIKDVIRTYKS</sequence>
<dbReference type="SMART" id="SM00184">
    <property type="entry name" value="RING"/>
    <property type="match status" value="1"/>
</dbReference>
<dbReference type="FunFam" id="2.60.120.920:FF:000005">
    <property type="entry name" value="Putative E3 ubiquitin-protein ligase NEURL1B"/>
    <property type="match status" value="1"/>
</dbReference>
<dbReference type="InterPro" id="IPR043136">
    <property type="entry name" value="B30.2/SPRY_sf"/>
</dbReference>
<protein>
    <submittedName>
        <fullName evidence="6">Uncharacterized protein</fullName>
    </submittedName>
</protein>
<keyword evidence="3" id="KW-0863">Zinc-finger</keyword>
<dbReference type="GO" id="GO:0008270">
    <property type="term" value="F:zinc ion binding"/>
    <property type="evidence" value="ECO:0007669"/>
    <property type="project" value="UniProtKB-KW"/>
</dbReference>
<evidence type="ECO:0000256" key="2">
    <source>
        <dbReference type="ARBA" id="ARBA00022737"/>
    </source>
</evidence>
<keyword evidence="7" id="KW-1185">Reference proteome</keyword>
<dbReference type="Proteomes" id="UP000005239">
    <property type="component" value="Unassembled WGS sequence"/>
</dbReference>
<evidence type="ECO:0000256" key="4">
    <source>
        <dbReference type="ARBA" id="ARBA00022833"/>
    </source>
</evidence>
<evidence type="ECO:0000313" key="6">
    <source>
        <dbReference type="EnsemblMetazoa" id="PPA08360.1"/>
    </source>
</evidence>
<keyword evidence="4" id="KW-0862">Zinc</keyword>
<dbReference type="PANTHER" id="PTHR12429:SF6">
    <property type="entry name" value="PROTEIN NEURALIZED"/>
    <property type="match status" value="1"/>
</dbReference>
<evidence type="ECO:0000256" key="5">
    <source>
        <dbReference type="SAM" id="MobiDB-lite"/>
    </source>
</evidence>